<gene>
    <name evidence="2" type="primary">Pif1_0</name>
    <name evidence="2" type="ORF">G6Z78_0009747</name>
</gene>
<dbReference type="Gene3D" id="3.40.50.300">
    <property type="entry name" value="P-loop containing nucleotide triphosphate hydrolases"/>
    <property type="match status" value="1"/>
</dbReference>
<dbReference type="SUPFAM" id="SSF52540">
    <property type="entry name" value="P-loop containing nucleoside triphosphate hydrolases"/>
    <property type="match status" value="1"/>
</dbReference>
<evidence type="ECO:0000313" key="3">
    <source>
        <dbReference type="Proteomes" id="UP000668214"/>
    </source>
</evidence>
<dbReference type="InterPro" id="IPR027417">
    <property type="entry name" value="P-loop_NTPase"/>
</dbReference>
<keyword evidence="2" id="KW-0547">Nucleotide-binding</keyword>
<dbReference type="InterPro" id="IPR051055">
    <property type="entry name" value="PIF1_helicase"/>
</dbReference>
<dbReference type="EMBL" id="JAANIA010001918">
    <property type="protein sequence ID" value="KAG5318516.1"/>
    <property type="molecule type" value="Genomic_DNA"/>
</dbReference>
<reference evidence="2" key="1">
    <citation type="submission" date="2020-02" db="EMBL/GenBank/DDBJ databases">
        <title>Relaxed selection underlies rapid genomic changes in the transitions from sociality to social parasitism in ants.</title>
        <authorList>
            <person name="Bi X."/>
        </authorList>
    </citation>
    <scope>NUCLEOTIDE SEQUENCE</scope>
    <source>
        <strain evidence="2">BGI-DK2014c</strain>
        <tissue evidence="2">Whole body</tissue>
    </source>
</reference>
<feature type="domain" description="DNA helicase Pif1-like 2B" evidence="1">
    <location>
        <begin position="269"/>
        <end position="300"/>
    </location>
</feature>
<name>A0A836FFH5_9HYME</name>
<dbReference type="GO" id="GO:0004386">
    <property type="term" value="F:helicase activity"/>
    <property type="evidence" value="ECO:0007669"/>
    <property type="project" value="UniProtKB-KW"/>
</dbReference>
<comment type="caution">
    <text evidence="2">The sequence shown here is derived from an EMBL/GenBank/DDBJ whole genome shotgun (WGS) entry which is preliminary data.</text>
</comment>
<accession>A0A836FFH5</accession>
<dbReference type="PANTHER" id="PTHR47642">
    <property type="entry name" value="ATP-DEPENDENT DNA HELICASE"/>
    <property type="match status" value="1"/>
</dbReference>
<dbReference type="AlphaFoldDB" id="A0A836FFH5"/>
<keyword evidence="3" id="KW-1185">Reference proteome</keyword>
<dbReference type="Proteomes" id="UP000668214">
    <property type="component" value="Unassembled WGS sequence"/>
</dbReference>
<keyword evidence="2" id="KW-0067">ATP-binding</keyword>
<feature type="non-terminal residue" evidence="2">
    <location>
        <position position="375"/>
    </location>
</feature>
<evidence type="ECO:0000313" key="2">
    <source>
        <dbReference type="EMBL" id="KAG5318516.1"/>
    </source>
</evidence>
<sequence length="375" mass="42654">MRSLNNRDCDALEAAETLLGNTLHSRILQTSSAMTKAMKYHERLEEIQSAFEHVAEFIEKREDDLKTIDRDKFDDKTIKHWIRIHFKKTTGISALTGIPAFNINGLTIHTIFQLPVIHKSKVKYTHLSDMILKTLRDKLKTVELFIIDEVSIISNVTFMFINLRLCEIFDTIDTDDGFKDTTTHIVINLSRIRIGLVTNSDINVLQSRKIYLKGSSCDEKLNELCTYMNQLLVNTICLLPTCYLCKVLNMAMVHKILEDKVSETAGIEKIIVIKIGTKVMIRQNIDVTLGLVNGTIGNVIAVNRSVEGNLIDSIKIVISDNKEIIITKVDIKFKVFHKMVVHRKQFLLSLSYGITIRKSQGITCKNDGSRNECVQ</sequence>
<keyword evidence="2" id="KW-0347">Helicase</keyword>
<proteinExistence type="predicted"/>
<feature type="non-terminal residue" evidence="2">
    <location>
        <position position="1"/>
    </location>
</feature>
<dbReference type="Pfam" id="PF21530">
    <property type="entry name" value="Pif1_2B_dom"/>
    <property type="match status" value="1"/>
</dbReference>
<dbReference type="InterPro" id="IPR049163">
    <property type="entry name" value="Pif1-like_2B_dom"/>
</dbReference>
<organism evidence="2 3">
    <name type="scientific">Pseudoatta argentina</name>
    <dbReference type="NCBI Taxonomy" id="621737"/>
    <lineage>
        <taxon>Eukaryota</taxon>
        <taxon>Metazoa</taxon>
        <taxon>Ecdysozoa</taxon>
        <taxon>Arthropoda</taxon>
        <taxon>Hexapoda</taxon>
        <taxon>Insecta</taxon>
        <taxon>Pterygota</taxon>
        <taxon>Neoptera</taxon>
        <taxon>Endopterygota</taxon>
        <taxon>Hymenoptera</taxon>
        <taxon>Apocrita</taxon>
        <taxon>Aculeata</taxon>
        <taxon>Formicoidea</taxon>
        <taxon>Formicidae</taxon>
        <taxon>Myrmicinae</taxon>
        <taxon>Pseudoatta</taxon>
    </lineage>
</organism>
<keyword evidence="2" id="KW-0378">Hydrolase</keyword>
<evidence type="ECO:0000259" key="1">
    <source>
        <dbReference type="Pfam" id="PF21530"/>
    </source>
</evidence>
<protein>
    <submittedName>
        <fullName evidence="2">PIF1 helicase</fullName>
    </submittedName>
</protein>